<dbReference type="Gene3D" id="1.10.565.10">
    <property type="entry name" value="Retinoid X Receptor"/>
    <property type="match status" value="1"/>
</dbReference>
<keyword evidence="3" id="KW-0675">Receptor</keyword>
<dbReference type="EMBL" id="OA884091">
    <property type="protein sequence ID" value="CAD7280282.1"/>
    <property type="molecule type" value="Genomic_DNA"/>
</dbReference>
<feature type="transmembrane region" description="Helical" evidence="5">
    <location>
        <begin position="434"/>
        <end position="457"/>
    </location>
</feature>
<dbReference type="SUPFAM" id="SSF48508">
    <property type="entry name" value="Nuclear receptor ligand-binding domain"/>
    <property type="match status" value="1"/>
</dbReference>
<feature type="compositionally biased region" description="Basic residues" evidence="4">
    <location>
        <begin position="130"/>
        <end position="139"/>
    </location>
</feature>
<dbReference type="Proteomes" id="UP000678499">
    <property type="component" value="Unassembled WGS sequence"/>
</dbReference>
<reference evidence="6" key="1">
    <citation type="submission" date="2020-11" db="EMBL/GenBank/DDBJ databases">
        <authorList>
            <person name="Tran Van P."/>
        </authorList>
    </citation>
    <scope>NUCLEOTIDE SEQUENCE</scope>
</reference>
<organism evidence="6">
    <name type="scientific">Notodromas monacha</name>
    <dbReference type="NCBI Taxonomy" id="399045"/>
    <lineage>
        <taxon>Eukaryota</taxon>
        <taxon>Metazoa</taxon>
        <taxon>Ecdysozoa</taxon>
        <taxon>Arthropoda</taxon>
        <taxon>Crustacea</taxon>
        <taxon>Oligostraca</taxon>
        <taxon>Ostracoda</taxon>
        <taxon>Podocopa</taxon>
        <taxon>Podocopida</taxon>
        <taxon>Cypridocopina</taxon>
        <taxon>Cypridoidea</taxon>
        <taxon>Cyprididae</taxon>
        <taxon>Notodromas</taxon>
    </lineage>
</organism>
<keyword evidence="1" id="KW-0805">Transcription regulation</keyword>
<dbReference type="EMBL" id="CAJPEX010002054">
    <property type="protein sequence ID" value="CAG0920434.1"/>
    <property type="molecule type" value="Genomic_DNA"/>
</dbReference>
<evidence type="ECO:0000256" key="1">
    <source>
        <dbReference type="ARBA" id="ARBA00023015"/>
    </source>
</evidence>
<feature type="compositionally biased region" description="Low complexity" evidence="4">
    <location>
        <begin position="141"/>
        <end position="153"/>
    </location>
</feature>
<keyword evidence="5" id="KW-1133">Transmembrane helix</keyword>
<keyword evidence="5" id="KW-0812">Transmembrane</keyword>
<evidence type="ECO:0000256" key="5">
    <source>
        <dbReference type="SAM" id="Phobius"/>
    </source>
</evidence>
<gene>
    <name evidence="6" type="ORF">NMOB1V02_LOCUS7943</name>
</gene>
<evidence type="ECO:0000256" key="4">
    <source>
        <dbReference type="SAM" id="MobiDB-lite"/>
    </source>
</evidence>
<sequence>MHAVVKGVVEKERVKEMREEILLTLEEYVANKAASAAPVIIASTTNNSIMKARFGKLLGLLLSLQSIKHQLLQEIENYAKTNGKEQLDSLLREMLLGAALYYAAAGGVWFPAAGIDSLANLPPSSIQHASTKHQRRKHLPQQSEQQQQQQQQQGRYLSLLSSSMMPTHTQQQHRRRHRHHKQYFSFHACDGLFVLILQKADRSAEQPKVCPQQHKNSPLLGRMQVQDKMSQICTLPRMQGGMRQRVYVCGVDAEEITLGSLPSMFNNALDEAFSMGDLGVPAVVQEMLRTRSGSVQAQGLPIWQLWTYLCPGAWLADKPSAVVILVGDVECVGDAASSFIVLEGGRCRLAGQVSSVISTTEVPVSSSVPIFEGISSESPVFQVTERILDEVSFPKASIVGAGDFLNGSDTSHNHTTFGFQDHMYNQVVAGVSSFIAIMLLVVGICVGIASGLIIYMVREYAINRRHRRDYTEVPIGEQRTLTPEVVELQSVTSETRNSTLNTTSDRNDLGMESIDLCALSPISRQEQKHYGSVSLVLSNDGVVKSFLRSDVPFCETALQCSCLLLLVDFLILFSGTLSTH</sequence>
<evidence type="ECO:0000256" key="2">
    <source>
        <dbReference type="ARBA" id="ARBA00023163"/>
    </source>
</evidence>
<dbReference type="AlphaFoldDB" id="A0A7R9BRM6"/>
<evidence type="ECO:0000313" key="7">
    <source>
        <dbReference type="Proteomes" id="UP000678499"/>
    </source>
</evidence>
<proteinExistence type="predicted"/>
<protein>
    <submittedName>
        <fullName evidence="6">Uncharacterized protein</fullName>
    </submittedName>
</protein>
<accession>A0A7R9BRM6</accession>
<keyword evidence="5" id="KW-0472">Membrane</keyword>
<name>A0A7R9BRM6_9CRUS</name>
<feature type="region of interest" description="Disordered" evidence="4">
    <location>
        <begin position="124"/>
        <end position="154"/>
    </location>
</feature>
<dbReference type="InterPro" id="IPR035500">
    <property type="entry name" value="NHR-like_dom_sf"/>
</dbReference>
<keyword evidence="2" id="KW-0804">Transcription</keyword>
<evidence type="ECO:0000256" key="3">
    <source>
        <dbReference type="ARBA" id="ARBA00023170"/>
    </source>
</evidence>
<keyword evidence="7" id="KW-1185">Reference proteome</keyword>
<evidence type="ECO:0000313" key="6">
    <source>
        <dbReference type="EMBL" id="CAD7280282.1"/>
    </source>
</evidence>